<dbReference type="InterPro" id="IPR032789">
    <property type="entry name" value="T2SS-T3SS_pil_N"/>
</dbReference>
<protein>
    <submittedName>
        <fullName evidence="3">Flp pilus assembly protein, secretin CpaC</fullName>
    </submittedName>
</protein>
<feature type="domain" description="Pilus formation protein N-terminal" evidence="2">
    <location>
        <begin position="28"/>
        <end position="94"/>
    </location>
</feature>
<evidence type="ECO:0000256" key="1">
    <source>
        <dbReference type="SAM" id="SignalP"/>
    </source>
</evidence>
<dbReference type="Pfam" id="PF13629">
    <property type="entry name" value="T2SS-T3SS_pil_N"/>
    <property type="match status" value="1"/>
</dbReference>
<dbReference type="RefSeq" id="WP_055657461.1">
    <property type="nucleotide sequence ID" value="NZ_CP045617.1"/>
</dbReference>
<reference evidence="4" key="1">
    <citation type="submission" date="2015-07" db="EMBL/GenBank/DDBJ databases">
        <authorList>
            <person name="Rodrigo-Torres Lidia"/>
            <person name="Arahal R.David."/>
        </authorList>
    </citation>
    <scope>NUCLEOTIDE SEQUENCE [LARGE SCALE GENOMIC DNA]</scope>
    <source>
        <strain evidence="4">CECT 4801</strain>
    </source>
</reference>
<keyword evidence="1" id="KW-0732">Signal</keyword>
<organism evidence="3 4">
    <name type="scientific">Roseibium aggregatum</name>
    <dbReference type="NCBI Taxonomy" id="187304"/>
    <lineage>
        <taxon>Bacteria</taxon>
        <taxon>Pseudomonadati</taxon>
        <taxon>Pseudomonadota</taxon>
        <taxon>Alphaproteobacteria</taxon>
        <taxon>Hyphomicrobiales</taxon>
        <taxon>Stappiaceae</taxon>
        <taxon>Roseibium</taxon>
    </lineage>
</organism>
<dbReference type="Proteomes" id="UP000048926">
    <property type="component" value="Unassembled WGS sequence"/>
</dbReference>
<gene>
    <name evidence="3" type="ORF">LAL4801_03086</name>
</gene>
<feature type="signal peptide" evidence="1">
    <location>
        <begin position="1"/>
        <end position="23"/>
    </location>
</feature>
<feature type="chain" id="PRO_5005807656" evidence="1">
    <location>
        <begin position="24"/>
        <end position="154"/>
    </location>
</feature>
<dbReference type="EMBL" id="CXST01000002">
    <property type="protein sequence ID" value="CTQ44641.1"/>
    <property type="molecule type" value="Genomic_DNA"/>
</dbReference>
<keyword evidence="4" id="KW-1185">Reference proteome</keyword>
<evidence type="ECO:0000259" key="2">
    <source>
        <dbReference type="Pfam" id="PF13629"/>
    </source>
</evidence>
<sequence>MFAQLIRWTSLFAVAFGATVAVAQDGPVLVTVDRAKVFRIEDGAAAVIVGNPFIADVAMFDQNTVVITGKSYGTTNLVILDGDNKPIVDEVITVKASDDDVVSVYRKASRESLSCNPACEPVLRLGDSIEAFKETADQASARNDLATKAAGGQQ</sequence>
<proteinExistence type="predicted"/>
<dbReference type="AlphaFoldDB" id="A0A0M6Y6L2"/>
<dbReference type="OrthoDB" id="9815749at2"/>
<name>A0A0M6Y6L2_9HYPH</name>
<evidence type="ECO:0000313" key="3">
    <source>
        <dbReference type="EMBL" id="CTQ44641.1"/>
    </source>
</evidence>
<evidence type="ECO:0000313" key="4">
    <source>
        <dbReference type="Proteomes" id="UP000048926"/>
    </source>
</evidence>
<dbReference type="STRING" id="187304.B0E33_07835"/>
<accession>A0A0M6Y6L2</accession>